<evidence type="ECO:0000256" key="7">
    <source>
        <dbReference type="ARBA" id="ARBA00022989"/>
    </source>
</evidence>
<keyword evidence="4" id="KW-0997">Cell inner membrane</keyword>
<dbReference type="GO" id="GO:0016042">
    <property type="term" value="P:lipid catabolic process"/>
    <property type="evidence" value="ECO:0007669"/>
    <property type="project" value="UniProtKB-KW"/>
</dbReference>
<dbReference type="Proteomes" id="UP000494170">
    <property type="component" value="Unassembled WGS sequence"/>
</dbReference>
<evidence type="ECO:0000256" key="3">
    <source>
        <dbReference type="ARBA" id="ARBA00022475"/>
    </source>
</evidence>
<proteinExistence type="inferred from homology"/>
<keyword evidence="3" id="KW-1003">Cell membrane</keyword>
<protein>
    <recommendedName>
        <fullName evidence="11">Lipase helper protein</fullName>
    </recommendedName>
    <alternativeName>
        <fullName evidence="12">Lipase modulator</fullName>
    </alternativeName>
</protein>
<dbReference type="Pfam" id="PF03280">
    <property type="entry name" value="Lipase_chap"/>
    <property type="match status" value="1"/>
</dbReference>
<dbReference type="InterPro" id="IPR004961">
    <property type="entry name" value="Lipase_chaperone"/>
</dbReference>
<reference evidence="14 15" key="1">
    <citation type="submission" date="2019-09" db="EMBL/GenBank/DDBJ databases">
        <authorList>
            <person name="Depoorter E."/>
        </authorList>
    </citation>
    <scope>NUCLEOTIDE SEQUENCE [LARGE SCALE GENOMIC DNA]</scope>
    <source>
        <strain evidence="14">LMG 6863</strain>
    </source>
</reference>
<evidence type="ECO:0000256" key="9">
    <source>
        <dbReference type="ARBA" id="ARBA00023136"/>
    </source>
</evidence>
<comment type="subcellular location">
    <subcellularLocation>
        <location evidence="1">Cell inner membrane</location>
        <topology evidence="1">Single-pass membrane protein</topology>
        <orientation evidence="1">Periplasmic side</orientation>
    </subcellularLocation>
</comment>
<dbReference type="GO" id="GO:0051082">
    <property type="term" value="F:unfolded protein binding"/>
    <property type="evidence" value="ECO:0007669"/>
    <property type="project" value="InterPro"/>
</dbReference>
<evidence type="ECO:0000256" key="12">
    <source>
        <dbReference type="ARBA" id="ARBA00031542"/>
    </source>
</evidence>
<evidence type="ECO:0000256" key="1">
    <source>
        <dbReference type="ARBA" id="ARBA00004383"/>
    </source>
</evidence>
<evidence type="ECO:0000256" key="10">
    <source>
        <dbReference type="ARBA" id="ARBA00023186"/>
    </source>
</evidence>
<keyword evidence="10" id="KW-0143">Chaperone</keyword>
<evidence type="ECO:0000313" key="15">
    <source>
        <dbReference type="Proteomes" id="UP000494170"/>
    </source>
</evidence>
<evidence type="ECO:0000256" key="2">
    <source>
        <dbReference type="ARBA" id="ARBA00010358"/>
    </source>
</evidence>
<keyword evidence="8" id="KW-0443">Lipid metabolism</keyword>
<evidence type="ECO:0000256" key="4">
    <source>
        <dbReference type="ARBA" id="ARBA00022519"/>
    </source>
</evidence>
<accession>A0A6P2I9Z3</accession>
<keyword evidence="7" id="KW-1133">Transmembrane helix</keyword>
<evidence type="ECO:0000256" key="8">
    <source>
        <dbReference type="ARBA" id="ARBA00023098"/>
    </source>
</evidence>
<dbReference type="SUPFAM" id="SSF158855">
    <property type="entry name" value="Lipase chaperone-like"/>
    <property type="match status" value="1"/>
</dbReference>
<comment type="similarity">
    <text evidence="2">Belongs to the lipase chaperone family.</text>
</comment>
<dbReference type="GO" id="GO:0006457">
    <property type="term" value="P:protein folding"/>
    <property type="evidence" value="ECO:0007669"/>
    <property type="project" value="InterPro"/>
</dbReference>
<keyword evidence="6" id="KW-0442">Lipid degradation</keyword>
<evidence type="ECO:0000313" key="14">
    <source>
        <dbReference type="EMBL" id="VWB25415.1"/>
    </source>
</evidence>
<keyword evidence="5" id="KW-0812">Transmembrane</keyword>
<keyword evidence="9" id="KW-0472">Membrane</keyword>
<sequence length="274" mass="28717">MTKAIGTARPRTRTAKLGIGVLLAGIAAGAVWLAQPQSGKGDAGHAAAPGIRPDTRGASSFTAPASVSAPLLPGVTVPDGLRADRDGHLVKDGRVRDVFDYYLSAGNTRTQARIDAAVRGRIAAMLHAPADSEAIDLWTRYLGYLGALKDDMQTAGLADGVAPAVMSAAGFERVEHLVSARAALRRQWLSDVALTWFGQAEQDDRRQFQALRVVADRSLSDSERSARLAALDADDPVARAAREAGSRVQALSIAMARTRDAQASPGAASSEAAR</sequence>
<dbReference type="EMBL" id="CABVPY010000005">
    <property type="protein sequence ID" value="VWB25415.1"/>
    <property type="molecule type" value="Genomic_DNA"/>
</dbReference>
<feature type="region of interest" description="Disordered" evidence="13">
    <location>
        <begin position="38"/>
        <end position="64"/>
    </location>
</feature>
<gene>
    <name evidence="14" type="ORF">BLA6863_01046</name>
</gene>
<dbReference type="AlphaFoldDB" id="A0A6P2I9Z3"/>
<dbReference type="GO" id="GO:0005886">
    <property type="term" value="C:plasma membrane"/>
    <property type="evidence" value="ECO:0007669"/>
    <property type="project" value="UniProtKB-SubCell"/>
</dbReference>
<dbReference type="RefSeq" id="WP_174938047.1">
    <property type="nucleotide sequence ID" value="NZ_CABVPY010000005.1"/>
</dbReference>
<name>A0A6P2I9Z3_BURL3</name>
<organism evidence="14 15">
    <name type="scientific">Burkholderia lata (strain ATCC 17760 / DSM 23089 / LMG 22485 / NCIMB 9086 / R18194 / 383)</name>
    <dbReference type="NCBI Taxonomy" id="482957"/>
    <lineage>
        <taxon>Bacteria</taxon>
        <taxon>Pseudomonadati</taxon>
        <taxon>Pseudomonadota</taxon>
        <taxon>Betaproteobacteria</taxon>
        <taxon>Burkholderiales</taxon>
        <taxon>Burkholderiaceae</taxon>
        <taxon>Burkholderia</taxon>
        <taxon>Burkholderia cepacia complex</taxon>
    </lineage>
</organism>
<evidence type="ECO:0000256" key="11">
    <source>
        <dbReference type="ARBA" id="ARBA00030948"/>
    </source>
</evidence>
<evidence type="ECO:0000256" key="6">
    <source>
        <dbReference type="ARBA" id="ARBA00022963"/>
    </source>
</evidence>
<evidence type="ECO:0000256" key="5">
    <source>
        <dbReference type="ARBA" id="ARBA00022692"/>
    </source>
</evidence>
<evidence type="ECO:0000256" key="13">
    <source>
        <dbReference type="SAM" id="MobiDB-lite"/>
    </source>
</evidence>